<accession>A0A9W6IAT2</accession>
<organism evidence="1 2">
    <name type="scientific">Streptosporangium carneum</name>
    <dbReference type="NCBI Taxonomy" id="47481"/>
    <lineage>
        <taxon>Bacteria</taxon>
        <taxon>Bacillati</taxon>
        <taxon>Actinomycetota</taxon>
        <taxon>Actinomycetes</taxon>
        <taxon>Streptosporangiales</taxon>
        <taxon>Streptosporangiaceae</taxon>
        <taxon>Streptosporangium</taxon>
    </lineage>
</organism>
<gene>
    <name evidence="1" type="ORF">GCM10017600_86530</name>
</gene>
<comment type="caution">
    <text evidence="1">The sequence shown here is derived from an EMBL/GenBank/DDBJ whole genome shotgun (WGS) entry which is preliminary data.</text>
</comment>
<keyword evidence="2" id="KW-1185">Reference proteome</keyword>
<dbReference type="InterPro" id="IPR045592">
    <property type="entry name" value="DUF6461"/>
</dbReference>
<dbReference type="Proteomes" id="UP001143474">
    <property type="component" value="Unassembled WGS sequence"/>
</dbReference>
<dbReference type="AlphaFoldDB" id="A0A9W6IAT2"/>
<evidence type="ECO:0000313" key="1">
    <source>
        <dbReference type="EMBL" id="GLK15240.1"/>
    </source>
</evidence>
<protein>
    <submittedName>
        <fullName evidence="1">Uncharacterized protein</fullName>
    </submittedName>
</protein>
<evidence type="ECO:0000313" key="2">
    <source>
        <dbReference type="Proteomes" id="UP001143474"/>
    </source>
</evidence>
<sequence>MTDDLILYDLLDEYDLDNEDFGFRAAWCEGLTTEEVARRLRADPDTAYTTTIDELTGEEGDSDFDEDAVLIGPAGTWTMILQLNGLDCTRYSALEALSAGGGRAVGIGWSANGDERLIYAEDGRVLVSMDFTFPQDRRGPDRQALDPYMEGLVLAYEDGADPEDSIDAALTLIGRITGHPIDRDWLEAGHTFYEIPRDEWAFQS</sequence>
<proteinExistence type="predicted"/>
<reference evidence="1" key="2">
    <citation type="submission" date="2023-01" db="EMBL/GenBank/DDBJ databases">
        <authorList>
            <person name="Sun Q."/>
            <person name="Evtushenko L."/>
        </authorList>
    </citation>
    <scope>NUCLEOTIDE SEQUENCE</scope>
    <source>
        <strain evidence="1">VKM Ac-2007</strain>
    </source>
</reference>
<name>A0A9W6IAT2_9ACTN</name>
<dbReference type="EMBL" id="BSEV01000045">
    <property type="protein sequence ID" value="GLK15240.1"/>
    <property type="molecule type" value="Genomic_DNA"/>
</dbReference>
<reference evidence="1" key="1">
    <citation type="journal article" date="2014" name="Int. J. Syst. Evol. Microbiol.">
        <title>Complete genome sequence of Corynebacterium casei LMG S-19264T (=DSM 44701T), isolated from a smear-ripened cheese.</title>
        <authorList>
            <consortium name="US DOE Joint Genome Institute (JGI-PGF)"/>
            <person name="Walter F."/>
            <person name="Albersmeier A."/>
            <person name="Kalinowski J."/>
            <person name="Ruckert C."/>
        </authorList>
    </citation>
    <scope>NUCLEOTIDE SEQUENCE</scope>
    <source>
        <strain evidence="1">VKM Ac-2007</strain>
    </source>
</reference>
<dbReference type="Pfam" id="PF20062">
    <property type="entry name" value="DUF6461"/>
    <property type="match status" value="1"/>
</dbReference>
<dbReference type="RefSeq" id="WP_271223460.1">
    <property type="nucleotide sequence ID" value="NZ_BAAAVD010000058.1"/>
</dbReference>